<dbReference type="SUPFAM" id="SSF49785">
    <property type="entry name" value="Galactose-binding domain-like"/>
    <property type="match status" value="1"/>
</dbReference>
<gene>
    <name evidence="3" type="ORF">VSS16_35835</name>
</gene>
<comment type="caution">
    <text evidence="3">The sequence shown here is derived from an EMBL/GenBank/DDBJ whole genome shotgun (WGS) entry which is preliminary data.</text>
</comment>
<dbReference type="InterPro" id="IPR008979">
    <property type="entry name" value="Galactose-bd-like_sf"/>
</dbReference>
<dbReference type="Pfam" id="PF08530">
    <property type="entry name" value="PepX_C"/>
    <property type="match status" value="1"/>
</dbReference>
<dbReference type="RefSeq" id="WP_376736444.1">
    <property type="nucleotide sequence ID" value="NZ_JAYMRP010000070.1"/>
</dbReference>
<evidence type="ECO:0000256" key="1">
    <source>
        <dbReference type="ARBA" id="ARBA00022801"/>
    </source>
</evidence>
<dbReference type="SUPFAM" id="SSF53474">
    <property type="entry name" value="alpha/beta-Hydrolases"/>
    <property type="match status" value="1"/>
</dbReference>
<dbReference type="GO" id="GO:0016787">
    <property type="term" value="F:hydrolase activity"/>
    <property type="evidence" value="ECO:0007669"/>
    <property type="project" value="UniProtKB-KW"/>
</dbReference>
<accession>A0ABV5EMC9</accession>
<dbReference type="Proteomes" id="UP001585080">
    <property type="component" value="Unassembled WGS sequence"/>
</dbReference>
<dbReference type="InterPro" id="IPR013736">
    <property type="entry name" value="Xaa-Pro_dipept_C"/>
</dbReference>
<evidence type="ECO:0000313" key="4">
    <source>
        <dbReference type="Proteomes" id="UP001585080"/>
    </source>
</evidence>
<reference evidence="3 4" key="1">
    <citation type="submission" date="2024-01" db="EMBL/GenBank/DDBJ databases">
        <title>Genome mining of biosynthetic gene clusters to explore secondary metabolites of Streptomyces sp.</title>
        <authorList>
            <person name="Baig A."/>
            <person name="Ajitkumar Shintre N."/>
            <person name="Kumar H."/>
            <person name="Anbarasu A."/>
            <person name="Ramaiah S."/>
        </authorList>
    </citation>
    <scope>NUCLEOTIDE SEQUENCE [LARGE SCALE GENOMIC DNA]</scope>
    <source>
        <strain evidence="3 4">A57</strain>
    </source>
</reference>
<dbReference type="Gene3D" id="3.40.50.1820">
    <property type="entry name" value="alpha/beta hydrolase"/>
    <property type="match status" value="1"/>
</dbReference>
<proteinExistence type="predicted"/>
<dbReference type="NCBIfam" id="TIGR00976">
    <property type="entry name" value="CocE_NonD"/>
    <property type="match status" value="1"/>
</dbReference>
<evidence type="ECO:0000313" key="3">
    <source>
        <dbReference type="EMBL" id="MFB8778017.1"/>
    </source>
</evidence>
<evidence type="ECO:0000259" key="2">
    <source>
        <dbReference type="SMART" id="SM00939"/>
    </source>
</evidence>
<dbReference type="InterPro" id="IPR000383">
    <property type="entry name" value="Xaa-Pro-like_dom"/>
</dbReference>
<dbReference type="Pfam" id="PF02129">
    <property type="entry name" value="Peptidase_S15"/>
    <property type="match status" value="1"/>
</dbReference>
<dbReference type="EMBL" id="JAYMRP010000070">
    <property type="protein sequence ID" value="MFB8778017.1"/>
    <property type="molecule type" value="Genomic_DNA"/>
</dbReference>
<keyword evidence="1 3" id="KW-0378">Hydrolase</keyword>
<dbReference type="InterPro" id="IPR029058">
    <property type="entry name" value="AB_hydrolase_fold"/>
</dbReference>
<protein>
    <submittedName>
        <fullName evidence="3">CocE/NonD family hydrolase</fullName>
    </submittedName>
</protein>
<feature type="domain" description="Xaa-Pro dipeptidyl-peptidase C-terminal" evidence="2">
    <location>
        <begin position="327"/>
        <end position="550"/>
    </location>
</feature>
<keyword evidence="4" id="KW-1185">Reference proteome</keyword>
<dbReference type="InterPro" id="IPR005674">
    <property type="entry name" value="CocE/Ser_esterase"/>
</dbReference>
<dbReference type="SMART" id="SM00939">
    <property type="entry name" value="PepX_C"/>
    <property type="match status" value="1"/>
</dbReference>
<dbReference type="Gene3D" id="2.60.120.260">
    <property type="entry name" value="Galactose-binding domain-like"/>
    <property type="match status" value="1"/>
</dbReference>
<sequence>MVDVRQVLRLLGEHAVSHVTQRVMRLPSPRTRTLEVTRRVTVPAPGGRTIEADLWAPAMLENPLPTLLVATPYGRGPLFEALLTRPYAERGFRVVLAVLSNSIEAGAPDFGSARGDREDVLAVVDWILRQQWFNGSLALSGPSYLGYIQWAVADALPPEVKALVPQVTSSRLPRSLCGPGTIALDSALRWSLLVDALHRHGPLRGLRVVTFARLRDGLKAIPVKDADLRSIGRRLPLFQLLVQHDGADPFWEAWDFSERVGDVTIPVSLVAAWFDLFVADQLRDYEKLRAAGRHPRLTVGPGTHLGLGTLAAGVRETIAWAGAQCGHLRPRDRAPVRLYVLGGGGWKDFDQWPPAGTALCSWYLREGGHLAAEPPHGHEPADLYRFDPARPTPSVGGPLLVRGAGRHNNRSLESRSDVLTYTSAPLSEDLEVIGEVRADIWLLASQPGTNLFVRLCDHGPIGSRNVCDALVRVRPDRGPSPGLSGPIRVSLGPIANLFRRGHRLRLQVSGGSYPRFARGGGGDQPLADATVLRPWRHCILHDADHPSALLLPVCAAVRSEDPASDVPSAR</sequence>
<dbReference type="Gene3D" id="1.10.3020.10">
    <property type="entry name" value="alpha-amino acid ester hydrolase ( Helical cap domain)"/>
    <property type="match status" value="1"/>
</dbReference>
<name>A0ABV5EMC9_9ACTN</name>
<organism evidence="3 4">
    <name type="scientific">Streptomyces broussonetiae</name>
    <dbReference type="NCBI Taxonomy" id="2686304"/>
    <lineage>
        <taxon>Bacteria</taxon>
        <taxon>Bacillati</taxon>
        <taxon>Actinomycetota</taxon>
        <taxon>Actinomycetes</taxon>
        <taxon>Kitasatosporales</taxon>
        <taxon>Streptomycetaceae</taxon>
        <taxon>Streptomyces</taxon>
    </lineage>
</organism>